<dbReference type="Proteomes" id="UP001459277">
    <property type="component" value="Unassembled WGS sequence"/>
</dbReference>
<comment type="caution">
    <text evidence="2">The sequence shown here is derived from an EMBL/GenBank/DDBJ whole genome shotgun (WGS) entry which is preliminary data.</text>
</comment>
<sequence length="157" mass="17924">MAEDCVDKLEGEVNNLTSMVSEQQKMMKEIQGMLAAMHTRFDNFSSNHSSENSHKRGERERSSVDLARLYEAKSQSQHQQPPFEEKEEPLPPSLSKVSPTTKTIKKLTPTELKERRDKGLCFNCDEKFVPGHQCKKLFFIEVGWPDKHGEGSLEDKG</sequence>
<dbReference type="EMBL" id="JAZDWU010000001">
    <property type="protein sequence ID" value="KAL0013161.1"/>
    <property type="molecule type" value="Genomic_DNA"/>
</dbReference>
<feature type="compositionally biased region" description="Low complexity" evidence="1">
    <location>
        <begin position="93"/>
        <end position="110"/>
    </location>
</feature>
<proteinExistence type="predicted"/>
<evidence type="ECO:0000313" key="3">
    <source>
        <dbReference type="Proteomes" id="UP001459277"/>
    </source>
</evidence>
<evidence type="ECO:0000313" key="2">
    <source>
        <dbReference type="EMBL" id="KAL0013161.1"/>
    </source>
</evidence>
<reference evidence="2 3" key="1">
    <citation type="submission" date="2024-01" db="EMBL/GenBank/DDBJ databases">
        <title>A telomere-to-telomere, gap-free genome of sweet tea (Lithocarpus litseifolius).</title>
        <authorList>
            <person name="Zhou J."/>
        </authorList>
    </citation>
    <scope>NUCLEOTIDE SEQUENCE [LARGE SCALE GENOMIC DNA]</scope>
    <source>
        <strain evidence="2">Zhou-2022a</strain>
        <tissue evidence="2">Leaf</tissue>
    </source>
</reference>
<feature type="compositionally biased region" description="Basic and acidic residues" evidence="1">
    <location>
        <begin position="51"/>
        <end position="71"/>
    </location>
</feature>
<accession>A0AAW2DWS4</accession>
<dbReference type="AlphaFoldDB" id="A0AAW2DWS4"/>
<feature type="region of interest" description="Disordered" evidence="1">
    <location>
        <begin position="41"/>
        <end position="112"/>
    </location>
</feature>
<evidence type="ECO:0000256" key="1">
    <source>
        <dbReference type="SAM" id="MobiDB-lite"/>
    </source>
</evidence>
<name>A0AAW2DWS4_9ROSI</name>
<gene>
    <name evidence="2" type="ORF">SO802_000230</name>
</gene>
<organism evidence="2 3">
    <name type="scientific">Lithocarpus litseifolius</name>
    <dbReference type="NCBI Taxonomy" id="425828"/>
    <lineage>
        <taxon>Eukaryota</taxon>
        <taxon>Viridiplantae</taxon>
        <taxon>Streptophyta</taxon>
        <taxon>Embryophyta</taxon>
        <taxon>Tracheophyta</taxon>
        <taxon>Spermatophyta</taxon>
        <taxon>Magnoliopsida</taxon>
        <taxon>eudicotyledons</taxon>
        <taxon>Gunneridae</taxon>
        <taxon>Pentapetalae</taxon>
        <taxon>rosids</taxon>
        <taxon>fabids</taxon>
        <taxon>Fagales</taxon>
        <taxon>Fagaceae</taxon>
        <taxon>Lithocarpus</taxon>
    </lineage>
</organism>
<protein>
    <submittedName>
        <fullName evidence="2">Uncharacterized protein</fullName>
    </submittedName>
</protein>
<keyword evidence="3" id="KW-1185">Reference proteome</keyword>